<dbReference type="RefSeq" id="WP_245903475.1">
    <property type="nucleotide sequence ID" value="NZ_QKYU01000013.1"/>
</dbReference>
<evidence type="ECO:0000256" key="4">
    <source>
        <dbReference type="ARBA" id="ARBA00022759"/>
    </source>
</evidence>
<comment type="cofactor">
    <cofactor evidence="1">
        <name>Mg(2+)</name>
        <dbReference type="ChEBI" id="CHEBI:18420"/>
    </cofactor>
</comment>
<keyword evidence="6" id="KW-0460">Magnesium</keyword>
<evidence type="ECO:0000256" key="2">
    <source>
        <dbReference type="ARBA" id="ARBA00022722"/>
    </source>
</evidence>
<evidence type="ECO:0000256" key="3">
    <source>
        <dbReference type="ARBA" id="ARBA00022723"/>
    </source>
</evidence>
<comment type="caution">
    <text evidence="9">The sequence shown here is derived from an EMBL/GenBank/DDBJ whole genome shotgun (WGS) entry which is preliminary data.</text>
</comment>
<reference evidence="9 10" key="1">
    <citation type="submission" date="2018-06" db="EMBL/GenBank/DDBJ databases">
        <title>Genomic Encyclopedia of Archaeal and Bacterial Type Strains, Phase II (KMG-II): from individual species to whole genera.</title>
        <authorList>
            <person name="Goeker M."/>
        </authorList>
    </citation>
    <scope>NUCLEOTIDE SEQUENCE [LARGE SCALE GENOMIC DNA]</scope>
    <source>
        <strain evidence="9 10">DSM 24525</strain>
    </source>
</reference>
<sequence>MILVSLSPGERRVALWQQGRLTGAWIERPARPDGVDDVLLGRISALAPAMAGCFVALPDDETGFLPDSEARGLNEGSVLAVRVIRAAQGGKGPRLSAKVPPGTSTAGTAPQVISRGPDAALRLAKAFPGMALATDDAAEAARLRAILGLGRVGLIARAFDAEAEEEFAALAEAEVELPGGGRLTIQTTRALTAIDVDAGSASGRDAGAARALNLAALAEAARQIRLRHLAGAILLDPAGMPARARAALLPSFEAALKPDPLSKLVGLSGLGLIEVRRARVHPPLHELLSSPLGIGLAALRAAARQARAEPGFALALRARPAVIDALRDLPGALEAYEAGAGRPLVLRPDSAAMAPVIEDADA</sequence>
<evidence type="ECO:0000256" key="5">
    <source>
        <dbReference type="ARBA" id="ARBA00022801"/>
    </source>
</evidence>
<keyword evidence="3" id="KW-0479">Metal-binding</keyword>
<feature type="domain" description="RNA-binding protein AU-1/Ribonuclease E/G" evidence="8">
    <location>
        <begin position="162"/>
        <end position="280"/>
    </location>
</feature>
<evidence type="ECO:0000256" key="1">
    <source>
        <dbReference type="ARBA" id="ARBA00001946"/>
    </source>
</evidence>
<dbReference type="InterPro" id="IPR012340">
    <property type="entry name" value="NA-bd_OB-fold"/>
</dbReference>
<evidence type="ECO:0000256" key="6">
    <source>
        <dbReference type="ARBA" id="ARBA00022842"/>
    </source>
</evidence>
<dbReference type="GO" id="GO:0005737">
    <property type="term" value="C:cytoplasm"/>
    <property type="evidence" value="ECO:0007669"/>
    <property type="project" value="TreeGrafter"/>
</dbReference>
<dbReference type="GO" id="GO:0016787">
    <property type="term" value="F:hydrolase activity"/>
    <property type="evidence" value="ECO:0007669"/>
    <property type="project" value="UniProtKB-KW"/>
</dbReference>
<dbReference type="GO" id="GO:0006364">
    <property type="term" value="P:rRNA processing"/>
    <property type="evidence" value="ECO:0007669"/>
    <property type="project" value="TreeGrafter"/>
</dbReference>
<keyword evidence="5" id="KW-0378">Hydrolase</keyword>
<keyword evidence="4" id="KW-0255">Endonuclease</keyword>
<accession>A0A2W7IFI9</accession>
<keyword evidence="7" id="KW-0694">RNA-binding</keyword>
<dbReference type="GO" id="GO:0003723">
    <property type="term" value="F:RNA binding"/>
    <property type="evidence" value="ECO:0007669"/>
    <property type="project" value="UniProtKB-KW"/>
</dbReference>
<dbReference type="Proteomes" id="UP000249688">
    <property type="component" value="Unassembled WGS sequence"/>
</dbReference>
<proteinExistence type="predicted"/>
<dbReference type="PANTHER" id="PTHR30001">
    <property type="entry name" value="RIBONUCLEASE"/>
    <property type="match status" value="1"/>
</dbReference>
<keyword evidence="2" id="KW-0540">Nuclease</keyword>
<dbReference type="InterPro" id="IPR004659">
    <property type="entry name" value="RNase_E/G"/>
</dbReference>
<dbReference type="GO" id="GO:0004540">
    <property type="term" value="F:RNA nuclease activity"/>
    <property type="evidence" value="ECO:0007669"/>
    <property type="project" value="InterPro"/>
</dbReference>
<dbReference type="AlphaFoldDB" id="A0A2W7IFI9"/>
<organism evidence="9 10">
    <name type="scientific">Humitalea rosea</name>
    <dbReference type="NCBI Taxonomy" id="990373"/>
    <lineage>
        <taxon>Bacteria</taxon>
        <taxon>Pseudomonadati</taxon>
        <taxon>Pseudomonadota</taxon>
        <taxon>Alphaproteobacteria</taxon>
        <taxon>Acetobacterales</taxon>
        <taxon>Roseomonadaceae</taxon>
        <taxon>Humitalea</taxon>
    </lineage>
</organism>
<evidence type="ECO:0000259" key="8">
    <source>
        <dbReference type="Pfam" id="PF10150"/>
    </source>
</evidence>
<protein>
    <submittedName>
        <fullName evidence="9">Rne/Rng family ribonuclease</fullName>
    </submittedName>
</protein>
<dbReference type="EMBL" id="QKYU01000013">
    <property type="protein sequence ID" value="PZW44848.1"/>
    <property type="molecule type" value="Genomic_DNA"/>
</dbReference>
<dbReference type="SUPFAM" id="SSF50249">
    <property type="entry name" value="Nucleic acid-binding proteins"/>
    <property type="match status" value="1"/>
</dbReference>
<evidence type="ECO:0000256" key="7">
    <source>
        <dbReference type="ARBA" id="ARBA00022884"/>
    </source>
</evidence>
<dbReference type="PANTHER" id="PTHR30001:SF1">
    <property type="entry name" value="RIBONUCLEASE E_G-LIKE PROTEIN, CHLOROPLASTIC"/>
    <property type="match status" value="1"/>
</dbReference>
<keyword evidence="10" id="KW-1185">Reference proteome</keyword>
<dbReference type="GO" id="GO:0004519">
    <property type="term" value="F:endonuclease activity"/>
    <property type="evidence" value="ECO:0007669"/>
    <property type="project" value="UniProtKB-KW"/>
</dbReference>
<dbReference type="Pfam" id="PF10150">
    <property type="entry name" value="RNase_E_G"/>
    <property type="match status" value="1"/>
</dbReference>
<dbReference type="GO" id="GO:0046872">
    <property type="term" value="F:metal ion binding"/>
    <property type="evidence" value="ECO:0007669"/>
    <property type="project" value="UniProtKB-KW"/>
</dbReference>
<evidence type="ECO:0000313" key="9">
    <source>
        <dbReference type="EMBL" id="PZW44848.1"/>
    </source>
</evidence>
<evidence type="ECO:0000313" key="10">
    <source>
        <dbReference type="Proteomes" id="UP000249688"/>
    </source>
</evidence>
<name>A0A2W7IFI9_9PROT</name>
<gene>
    <name evidence="9" type="ORF">C8P66_11314</name>
</gene>
<dbReference type="InterPro" id="IPR019307">
    <property type="entry name" value="RNA-bd_AU-1/RNase_E/G"/>
</dbReference>